<gene>
    <name evidence="4" type="ORF">F8M41_023266</name>
</gene>
<feature type="region of interest" description="Disordered" evidence="2">
    <location>
        <begin position="123"/>
        <end position="142"/>
    </location>
</feature>
<comment type="caution">
    <text evidence="4">The sequence shown here is derived from an EMBL/GenBank/DDBJ whole genome shotgun (WGS) entry which is preliminary data.</text>
</comment>
<keyword evidence="1" id="KW-0547">Nucleotide-binding</keyword>
<dbReference type="InterPro" id="IPR000719">
    <property type="entry name" value="Prot_kinase_dom"/>
</dbReference>
<evidence type="ECO:0000259" key="3">
    <source>
        <dbReference type="PROSITE" id="PS50011"/>
    </source>
</evidence>
<dbReference type="SUPFAM" id="SSF56112">
    <property type="entry name" value="Protein kinase-like (PK-like)"/>
    <property type="match status" value="1"/>
</dbReference>
<dbReference type="GO" id="GO:0005524">
    <property type="term" value="F:ATP binding"/>
    <property type="evidence" value="ECO:0007669"/>
    <property type="project" value="UniProtKB-UniRule"/>
</dbReference>
<dbReference type="InterPro" id="IPR011009">
    <property type="entry name" value="Kinase-like_dom_sf"/>
</dbReference>
<reference evidence="4 5" key="1">
    <citation type="journal article" date="2019" name="Environ. Microbiol.">
        <title>At the nexus of three kingdoms: the genome of the mycorrhizal fungus Gigaspora margarita provides insights into plant, endobacterial and fungal interactions.</title>
        <authorList>
            <person name="Venice F."/>
            <person name="Ghignone S."/>
            <person name="Salvioli di Fossalunga A."/>
            <person name="Amselem J."/>
            <person name="Novero M."/>
            <person name="Xianan X."/>
            <person name="Sedzielewska Toro K."/>
            <person name="Morin E."/>
            <person name="Lipzen A."/>
            <person name="Grigoriev I.V."/>
            <person name="Henrissat B."/>
            <person name="Martin F.M."/>
            <person name="Bonfante P."/>
        </authorList>
    </citation>
    <scope>NUCLEOTIDE SEQUENCE [LARGE SCALE GENOMIC DNA]</scope>
    <source>
        <strain evidence="4 5">BEG34</strain>
    </source>
</reference>
<dbReference type="InterPro" id="IPR001245">
    <property type="entry name" value="Ser-Thr/Tyr_kinase_cat_dom"/>
</dbReference>
<dbReference type="Pfam" id="PF07714">
    <property type="entry name" value="PK_Tyr_Ser-Thr"/>
    <property type="match status" value="1"/>
</dbReference>
<evidence type="ECO:0000313" key="4">
    <source>
        <dbReference type="EMBL" id="KAF0483219.1"/>
    </source>
</evidence>
<protein>
    <submittedName>
        <fullName evidence="4">Kinase-like protein</fullName>
    </submittedName>
</protein>
<keyword evidence="1" id="KW-0067">ATP-binding</keyword>
<organism evidence="4 5">
    <name type="scientific">Gigaspora margarita</name>
    <dbReference type="NCBI Taxonomy" id="4874"/>
    <lineage>
        <taxon>Eukaryota</taxon>
        <taxon>Fungi</taxon>
        <taxon>Fungi incertae sedis</taxon>
        <taxon>Mucoromycota</taxon>
        <taxon>Glomeromycotina</taxon>
        <taxon>Glomeromycetes</taxon>
        <taxon>Diversisporales</taxon>
        <taxon>Gigasporaceae</taxon>
        <taxon>Gigaspora</taxon>
    </lineage>
</organism>
<feature type="binding site" evidence="1">
    <location>
        <position position="200"/>
    </location>
    <ligand>
        <name>ATP</name>
        <dbReference type="ChEBI" id="CHEBI:30616"/>
    </ligand>
</feature>
<dbReference type="GO" id="GO:0004674">
    <property type="term" value="F:protein serine/threonine kinase activity"/>
    <property type="evidence" value="ECO:0007669"/>
    <property type="project" value="TreeGrafter"/>
</dbReference>
<dbReference type="PRINTS" id="PR00109">
    <property type="entry name" value="TYRKINASE"/>
</dbReference>
<dbReference type="OrthoDB" id="122279at2759"/>
<keyword evidence="4" id="KW-0808">Transferase</keyword>
<sequence>MLKNDGQKSINSSGVTPLLVSMSSEFKPDPNHIIIALKFPPEVDMIELISKKFPDARIPARAPNAFIIYRKVYMETARENRYHLPMTIVSSMASQSWESADETVKAEYRRIAKEALGVRNGLYSESGQRKKNQQNQSAIQKNLKSEKTSLELTEFIEKRLKELNVRMFYYLHFRELKHIGSGGYADVYSAKFYGKQYAVKSLKNTLRLEHKEAMLFIHELKILREVSHPNIIKFYGVYKDPHTHNFMLILQLANGGTLRNYLESKWKDGKFEIPWINLISIAVEITCGLRFLHEKKICHRDLHSKNILINDGKILISDFGISKKMDSTTQTSSVKGSPAYVEPRCYLYPDEKIKRDEKSDIYSLGVVFWELTSGTLPFSGSSYYGIIIKISQGKRETIIPGTPIDYAKLYMKCWDSEPEKRPTLEEILTELERLSKETTILSVINANNYVSTNY</sequence>
<dbReference type="Proteomes" id="UP000439903">
    <property type="component" value="Unassembled WGS sequence"/>
</dbReference>
<proteinExistence type="predicted"/>
<keyword evidence="5" id="KW-1185">Reference proteome</keyword>
<dbReference type="AlphaFoldDB" id="A0A8H4ADN0"/>
<dbReference type="SUPFAM" id="SSF47095">
    <property type="entry name" value="HMG-box"/>
    <property type="match status" value="1"/>
</dbReference>
<dbReference type="Gene3D" id="1.10.30.10">
    <property type="entry name" value="High mobility group box domain"/>
    <property type="match status" value="1"/>
</dbReference>
<accession>A0A8H4ADN0</accession>
<evidence type="ECO:0000256" key="1">
    <source>
        <dbReference type="PROSITE-ProRule" id="PRU10141"/>
    </source>
</evidence>
<dbReference type="InterPro" id="IPR036910">
    <property type="entry name" value="HMG_box_dom_sf"/>
</dbReference>
<name>A0A8H4ADN0_GIGMA</name>
<feature type="compositionally biased region" description="Polar residues" evidence="2">
    <location>
        <begin position="133"/>
        <end position="142"/>
    </location>
</feature>
<evidence type="ECO:0000313" key="5">
    <source>
        <dbReference type="Proteomes" id="UP000439903"/>
    </source>
</evidence>
<dbReference type="InterPro" id="IPR017441">
    <property type="entry name" value="Protein_kinase_ATP_BS"/>
</dbReference>
<dbReference type="PROSITE" id="PS50011">
    <property type="entry name" value="PROTEIN_KINASE_DOM"/>
    <property type="match status" value="1"/>
</dbReference>
<dbReference type="PANTHER" id="PTHR44329">
    <property type="entry name" value="SERINE/THREONINE-PROTEIN KINASE TNNI3K-RELATED"/>
    <property type="match status" value="1"/>
</dbReference>
<dbReference type="EMBL" id="WTPW01000750">
    <property type="protein sequence ID" value="KAF0483219.1"/>
    <property type="molecule type" value="Genomic_DNA"/>
</dbReference>
<feature type="domain" description="Protein kinase" evidence="3">
    <location>
        <begin position="173"/>
        <end position="434"/>
    </location>
</feature>
<dbReference type="Gene3D" id="1.10.510.10">
    <property type="entry name" value="Transferase(Phosphotransferase) domain 1"/>
    <property type="match status" value="1"/>
</dbReference>
<dbReference type="InterPro" id="IPR051681">
    <property type="entry name" value="Ser/Thr_Kinases-Pseudokinases"/>
</dbReference>
<evidence type="ECO:0000256" key="2">
    <source>
        <dbReference type="SAM" id="MobiDB-lite"/>
    </source>
</evidence>
<keyword evidence="4" id="KW-0418">Kinase</keyword>
<dbReference type="PROSITE" id="PS00107">
    <property type="entry name" value="PROTEIN_KINASE_ATP"/>
    <property type="match status" value="1"/>
</dbReference>